<protein>
    <submittedName>
        <fullName evidence="2">Unnamed product</fullName>
    </submittedName>
</protein>
<keyword evidence="1" id="KW-0472">Membrane</keyword>
<dbReference type="EMBL" id="CAID01000003">
    <property type="protein sequence ID" value="CEF97127.1"/>
    <property type="molecule type" value="Genomic_DNA"/>
</dbReference>
<accession>A0A090M381</accession>
<feature type="transmembrane region" description="Helical" evidence="1">
    <location>
        <begin position="275"/>
        <end position="293"/>
    </location>
</feature>
<dbReference type="OrthoDB" id="69177at2759"/>
<proteinExistence type="predicted"/>
<dbReference type="Gene3D" id="2.60.120.620">
    <property type="entry name" value="q2cbj1_9rhob like domain"/>
    <property type="match status" value="1"/>
</dbReference>
<keyword evidence="1" id="KW-1133">Transmembrane helix</keyword>
<evidence type="ECO:0000256" key="1">
    <source>
        <dbReference type="SAM" id="Phobius"/>
    </source>
</evidence>
<dbReference type="Proteomes" id="UP000009170">
    <property type="component" value="Unassembled WGS sequence"/>
</dbReference>
<organism evidence="2 3">
    <name type="scientific">Ostreococcus tauri</name>
    <name type="common">Marine green alga</name>
    <dbReference type="NCBI Taxonomy" id="70448"/>
    <lineage>
        <taxon>Eukaryota</taxon>
        <taxon>Viridiplantae</taxon>
        <taxon>Chlorophyta</taxon>
        <taxon>Mamiellophyceae</taxon>
        <taxon>Mamiellales</taxon>
        <taxon>Bathycoccaceae</taxon>
        <taxon>Ostreococcus</taxon>
    </lineage>
</organism>
<dbReference type="RefSeq" id="XP_003078181.2">
    <property type="nucleotide sequence ID" value="XM_003078133.2"/>
</dbReference>
<evidence type="ECO:0000313" key="2">
    <source>
        <dbReference type="EMBL" id="CEF97127.1"/>
    </source>
</evidence>
<dbReference type="AlphaFoldDB" id="A0A090M381"/>
<name>A0A090M381_OSTTA</name>
<reference evidence="3" key="1">
    <citation type="journal article" date="2006" name="Proc. Natl. Acad. Sci. U.S.A.">
        <title>Genome analysis of the smallest free-living eukaryote Ostreococcus tauri unveils many unique features.</title>
        <authorList>
            <person name="Derelle E."/>
            <person name="Ferraz C."/>
            <person name="Rombauts S."/>
            <person name="Rouze P."/>
            <person name="Worden A.Z."/>
            <person name="Robbens S."/>
            <person name="Partensky F."/>
            <person name="Degroeve S."/>
            <person name="Echeynie S."/>
            <person name="Cooke R."/>
            <person name="Saeys Y."/>
            <person name="Wuyts J."/>
            <person name="Jabbari K."/>
            <person name="Bowler C."/>
            <person name="Panaud O."/>
            <person name="Piegu B."/>
            <person name="Ball S.G."/>
            <person name="Ral J.-P."/>
            <person name="Bouget F.-Y."/>
            <person name="Piganeau G."/>
            <person name="De Baets B."/>
            <person name="Picard A."/>
            <person name="Delseny M."/>
            <person name="Demaille J."/>
            <person name="Van de Peer Y."/>
            <person name="Moreau H."/>
        </authorList>
    </citation>
    <scope>NUCLEOTIDE SEQUENCE [LARGE SCALE GENOMIC DNA]</scope>
    <source>
        <strain evidence="3">OTTH 0595 / CCAP 157/2 / RCC745</strain>
    </source>
</reference>
<evidence type="ECO:0000313" key="3">
    <source>
        <dbReference type="Proteomes" id="UP000009170"/>
    </source>
</evidence>
<reference evidence="2 3" key="2">
    <citation type="journal article" date="2014" name="BMC Genomics">
        <title>An improved genome of the model marine alga Ostreococcus tauri unfolds by assessing Illumina de novo assemblies.</title>
        <authorList>
            <person name="Blanc-Mathieu R."/>
            <person name="Verhelst B."/>
            <person name="Derelle E."/>
            <person name="Rombauts S."/>
            <person name="Bouget F.Y."/>
            <person name="Carre I."/>
            <person name="Chateau A."/>
            <person name="Eyre-Walker A."/>
            <person name="Grimsley N."/>
            <person name="Moreau H."/>
            <person name="Piegu B."/>
            <person name="Rivals E."/>
            <person name="Schackwitz W."/>
            <person name="Van de Peer Y."/>
            <person name="Piganeau G."/>
        </authorList>
    </citation>
    <scope>NUCLEOTIDE SEQUENCE [LARGE SCALE GENOMIC DNA]</scope>
    <source>
        <strain evidence="3">OTTH 0595 / CCAP 157/2 / RCC745</strain>
    </source>
</reference>
<gene>
    <name evidence="2" type="ORF">OT_ostta03g02720</name>
</gene>
<keyword evidence="3" id="KW-1185">Reference proteome</keyword>
<sequence>MTFSNIPHPGTGAMGRRGRRARALAGAIACAMPAVARAKTLKERIGGGNWFATANGECECLLLSDPRWKCAPRAYAEAFPADVAEDILKDALRVAERKGWERERDEVWGGLDETRQVDASALSERVRRELRSAYEKTLIPLAREQCVIDDHLKFEDDDWYVVRYDAKEFPRASRHRDGGHMTFVVSLNNVTEYEGGGSVFEGLAFSVPHGGVHKLEDHDIPAQPIGGTTVHGSQLMHWSNAVTSGTRYVLVGETTVNKSCCWDMTAHMNRLANKAMVIAFFFLAIVWGVLGTMMKNIQKARNGGKEKVW</sequence>
<dbReference type="GeneID" id="9833821"/>
<comment type="caution">
    <text evidence="2">The sequence shown here is derived from an EMBL/GenBank/DDBJ whole genome shotgun (WGS) entry which is preliminary data.</text>
</comment>
<keyword evidence="1" id="KW-0812">Transmembrane</keyword>
<dbReference type="InParanoid" id="A0A090M381"/>
<dbReference type="KEGG" id="ota:OT_ostta03g02720"/>